<feature type="compositionally biased region" description="Basic and acidic residues" evidence="1">
    <location>
        <begin position="25"/>
        <end position="40"/>
    </location>
</feature>
<evidence type="ECO:0000256" key="1">
    <source>
        <dbReference type="SAM" id="MobiDB-lite"/>
    </source>
</evidence>
<dbReference type="Proteomes" id="UP000012488">
    <property type="component" value="Chromosome"/>
</dbReference>
<protein>
    <submittedName>
        <fullName evidence="2">Uncharacterized protein</fullName>
    </submittedName>
</protein>
<organism evidence="2 3">
    <name type="scientific">Methylobacterium mesophilicum SR1.6/6</name>
    <dbReference type="NCBI Taxonomy" id="908290"/>
    <lineage>
        <taxon>Bacteria</taxon>
        <taxon>Pseudomonadati</taxon>
        <taxon>Pseudomonadota</taxon>
        <taxon>Alphaproteobacteria</taxon>
        <taxon>Hyphomicrobiales</taxon>
        <taxon>Methylobacteriaceae</taxon>
        <taxon>Methylobacterium</taxon>
    </lineage>
</organism>
<sequence length="71" mass="7991">MPHFSDDPRADEDPAFLLQLRRMLHGRDPAPRRLPTRAERFGVPTPHDGAREPQDAVLVGSDPQPARSRRG</sequence>
<dbReference type="KEGG" id="mmes:MMSR116_19130"/>
<proteinExistence type="predicted"/>
<evidence type="ECO:0000313" key="3">
    <source>
        <dbReference type="Proteomes" id="UP000012488"/>
    </source>
</evidence>
<dbReference type="OrthoDB" id="9972486at2"/>
<reference evidence="2 3" key="1">
    <citation type="journal article" date="2012" name="Genet. Mol. Biol.">
        <title>Analysis of 16S rRNA and mxaF genes revealing insights into Methylobacterium niche-specific plant association.</title>
        <authorList>
            <person name="Dourado M.N."/>
            <person name="Andreote F.D."/>
            <person name="Dini-Andreote F."/>
            <person name="Conti R."/>
            <person name="Araujo J.M."/>
            <person name="Araujo W.L."/>
        </authorList>
    </citation>
    <scope>NUCLEOTIDE SEQUENCE [LARGE SCALE GENOMIC DNA]</scope>
    <source>
        <strain evidence="2 3">SR1.6/6</strain>
    </source>
</reference>
<dbReference type="AlphaFoldDB" id="A0A6B9FP47"/>
<evidence type="ECO:0000313" key="2">
    <source>
        <dbReference type="EMBL" id="QGY03772.1"/>
    </source>
</evidence>
<feature type="region of interest" description="Disordered" evidence="1">
    <location>
        <begin position="24"/>
        <end position="71"/>
    </location>
</feature>
<dbReference type="RefSeq" id="WP_010687334.1">
    <property type="nucleotide sequence ID" value="NZ_CP043538.1"/>
</dbReference>
<gene>
    <name evidence="2" type="ORF">MMSR116_19130</name>
</gene>
<accession>A0A6B9FP47</accession>
<name>A0A6B9FP47_9HYPH</name>
<dbReference type="EMBL" id="CP043538">
    <property type="protein sequence ID" value="QGY03772.1"/>
    <property type="molecule type" value="Genomic_DNA"/>
</dbReference>
<reference evidence="2 3" key="2">
    <citation type="journal article" date="2013" name="Genome Announc.">
        <title>Draft Genome Sequence of Methylobacterium mesophilicum Strain SR1.6/6, Isolated from Citrus sinensis.</title>
        <authorList>
            <person name="Marinho Almeida D."/>
            <person name="Dini-Andreote F."/>
            <person name="Camargo Neves A.A."/>
            <person name="Juca Ramos R.T."/>
            <person name="Andreote F.D."/>
            <person name="Carneiro A.R."/>
            <person name="Oliveira de Souza Lima A."/>
            <person name="Caracciolo Gomes de Sa P.H."/>
            <person name="Ribeiro Barbosa M.S."/>
            <person name="Araujo W.L."/>
            <person name="Silva A."/>
        </authorList>
    </citation>
    <scope>NUCLEOTIDE SEQUENCE [LARGE SCALE GENOMIC DNA]</scope>
    <source>
        <strain evidence="2 3">SR1.6/6</strain>
    </source>
</reference>